<evidence type="ECO:0000259" key="1">
    <source>
        <dbReference type="Pfam" id="PF20235"/>
    </source>
</evidence>
<feature type="domain" description="PIR2-like helical" evidence="1">
    <location>
        <begin position="316"/>
        <end position="440"/>
    </location>
</feature>
<evidence type="ECO:0000313" key="2">
    <source>
        <dbReference type="EnsemblPlants" id="EMT01481"/>
    </source>
</evidence>
<proteinExistence type="predicted"/>
<dbReference type="Pfam" id="PF20235">
    <property type="entry name" value="PIR2-like_helical"/>
    <property type="match status" value="2"/>
</dbReference>
<feature type="domain" description="PIR2-like helical" evidence="1">
    <location>
        <begin position="41"/>
        <end position="87"/>
    </location>
</feature>
<reference evidence="2" key="1">
    <citation type="submission" date="2015-06" db="UniProtKB">
        <authorList>
            <consortium name="EnsemblPlants"/>
        </authorList>
    </citation>
    <scope>IDENTIFICATION</scope>
</reference>
<dbReference type="AlphaFoldDB" id="N1QPI2"/>
<dbReference type="PANTHER" id="PTHR33120">
    <property type="entry name" value="EXPRESSED PROTEIN-RELATED"/>
    <property type="match status" value="1"/>
</dbReference>
<dbReference type="EnsemblPlants" id="EMT01481">
    <property type="protein sequence ID" value="EMT01481"/>
    <property type="gene ID" value="F775_13159"/>
</dbReference>
<name>N1QPI2_AEGTA</name>
<protein>
    <recommendedName>
        <fullName evidence="1">PIR2-like helical domain-containing protein</fullName>
    </recommendedName>
</protein>
<sequence>MASRSTSGGSRRGLISCLHSSCSSAGDAPQQDSQQAVHSLIAGFYEEAFDRLPCATMPGLARSLATAGFCLGLLDPVSNIVLNAVSLPRTTTLEQSSGYFGCLTKEQAVRYLRCAGADLLLAVMLVEHDLYAADDEQVELGSARTQVALRSAALLAGHPAPDTLVQLMTCPLPTSAAPSLQLLVGGGRQSRLTSDDVGAIHRMLRRQSSSPSDAQVTHGHGVVVVRVRREVGDDVVETTSVDVSDDGHKTTTTTTFRRAGERITSLRQAGDMAAKMSACLTKAEADAQKYGLDTRSPCARGDACEYVQSLKMRLHDAIHASYLKALALLVPCTSAGTTGGGSLMRSILVAGHCYGSMDPVSNIIVNSIWHLTRRPLPEPDRSKIEPYTDILDTLSLLRTEVRSLKGLTELIHAAADAASPGPGFSTAWALETLCRTQCDLFDMLSSSRNLAKSHFQEAAMAAGHPLPADLALLHQQLLLRPRVLGELRALTSKTSSIMSIDHIASILDKALRSSTPRLVVQVDLEAPEMHAKALSAVSRKRSKYDDRFRSTRSSWPNSGNRSLVIGLGTVVRMLLSQSQISAALCPLRIPASPLVPANYAIPLSFY</sequence>
<accession>N1QPI2</accession>
<organism evidence="2">
    <name type="scientific">Aegilops tauschii</name>
    <name type="common">Tausch's goatgrass</name>
    <name type="synonym">Aegilops squarrosa</name>
    <dbReference type="NCBI Taxonomy" id="37682"/>
    <lineage>
        <taxon>Eukaryota</taxon>
        <taxon>Viridiplantae</taxon>
        <taxon>Streptophyta</taxon>
        <taxon>Embryophyta</taxon>
        <taxon>Tracheophyta</taxon>
        <taxon>Spermatophyta</taxon>
        <taxon>Magnoliopsida</taxon>
        <taxon>Liliopsida</taxon>
        <taxon>Poales</taxon>
        <taxon>Poaceae</taxon>
        <taxon>BOP clade</taxon>
        <taxon>Pooideae</taxon>
        <taxon>Triticodae</taxon>
        <taxon>Triticeae</taxon>
        <taxon>Triticinae</taxon>
        <taxon>Aegilops</taxon>
    </lineage>
</organism>
<dbReference type="PANTHER" id="PTHR33120:SF54">
    <property type="entry name" value="PIR2-LIKE HELICAL DOMAIN-CONTAINING PROTEIN"/>
    <property type="match status" value="1"/>
</dbReference>
<dbReference type="InterPro" id="IPR046527">
    <property type="entry name" value="PIR2-like_helical"/>
</dbReference>